<feature type="transmembrane region" description="Helical" evidence="1">
    <location>
        <begin position="60"/>
        <end position="92"/>
    </location>
</feature>
<organism evidence="2 3">
    <name type="scientific">Natrarchaeobius chitinivorans</name>
    <dbReference type="NCBI Taxonomy" id="1679083"/>
    <lineage>
        <taxon>Archaea</taxon>
        <taxon>Methanobacteriati</taxon>
        <taxon>Methanobacteriota</taxon>
        <taxon>Stenosarchaea group</taxon>
        <taxon>Halobacteria</taxon>
        <taxon>Halobacteriales</taxon>
        <taxon>Natrialbaceae</taxon>
        <taxon>Natrarchaeobius</taxon>
    </lineage>
</organism>
<keyword evidence="1" id="KW-1133">Transmembrane helix</keyword>
<dbReference type="Proteomes" id="UP000281431">
    <property type="component" value="Unassembled WGS sequence"/>
</dbReference>
<dbReference type="AlphaFoldDB" id="A0A3N6MDL3"/>
<feature type="transmembrane region" description="Helical" evidence="1">
    <location>
        <begin position="112"/>
        <end position="134"/>
    </location>
</feature>
<keyword evidence="1" id="KW-0472">Membrane</keyword>
<proteinExistence type="predicted"/>
<dbReference type="GO" id="GO:0016020">
    <property type="term" value="C:membrane"/>
    <property type="evidence" value="ECO:0007669"/>
    <property type="project" value="InterPro"/>
</dbReference>
<dbReference type="GO" id="GO:0016780">
    <property type="term" value="F:phosphotransferase activity, for other substituted phosphate groups"/>
    <property type="evidence" value="ECO:0007669"/>
    <property type="project" value="InterPro"/>
</dbReference>
<dbReference type="InterPro" id="IPR000462">
    <property type="entry name" value="CDP-OH_P_trans"/>
</dbReference>
<dbReference type="Gene3D" id="1.20.120.1760">
    <property type="match status" value="1"/>
</dbReference>
<evidence type="ECO:0000256" key="1">
    <source>
        <dbReference type="SAM" id="Phobius"/>
    </source>
</evidence>
<gene>
    <name evidence="2" type="ORF">EA472_06550</name>
</gene>
<sequence length="246" mass="27233">MSDSSVSPSELKRQHPDEKRQSDFQNHFWAFLVVRPLSFYVAPLFLRFGLGANHVTAIGAVVLCVGLVSIATGTSFTALAFGAVLLNLWYLLDFVDGVVARYNETSSAFGAFLDWFVGVIYHVATPFVVAVALYRTDAFAFLEVSAILWFGVATVEVVFRLVRWLVLYKTTQLLPATDEEPSTDLEITPGMLAGVVSSFKAPLLFLGVVLGAIDLWLLLYAAYTVAIFGPELLIHARRLSRYDRSR</sequence>
<dbReference type="GO" id="GO:0008654">
    <property type="term" value="P:phospholipid biosynthetic process"/>
    <property type="evidence" value="ECO:0007669"/>
    <property type="project" value="InterPro"/>
</dbReference>
<protein>
    <submittedName>
        <fullName evidence="2">CDP-alcohol phosphatidyltransferase family protein</fullName>
    </submittedName>
</protein>
<name>A0A3N6MDL3_NATCH</name>
<reference evidence="2 3" key="1">
    <citation type="submission" date="2018-10" db="EMBL/GenBank/DDBJ databases">
        <title>Natrarchaeobius chitinivorans gen. nov., sp. nov., and Natrarchaeobius haloalkaliphilus sp. nov., alkaliphilic, chitin-utilizing haloarchaea from hypersaline alkaline lakes.</title>
        <authorList>
            <person name="Sorokin D.Y."/>
            <person name="Elcheninov A.G."/>
            <person name="Kostrikina N.A."/>
            <person name="Bale N.J."/>
            <person name="Sinninghe Damste J.S."/>
            <person name="Khijniak T.V."/>
            <person name="Kublanov I.V."/>
            <person name="Toshchakov S.V."/>
        </authorList>
    </citation>
    <scope>NUCLEOTIDE SEQUENCE [LARGE SCALE GENOMIC DNA]</scope>
    <source>
        <strain evidence="2 3">AArcht7</strain>
    </source>
</reference>
<dbReference type="Pfam" id="PF01066">
    <property type="entry name" value="CDP-OH_P_transf"/>
    <property type="match status" value="1"/>
</dbReference>
<accession>A0A3N6MDL3</accession>
<dbReference type="OrthoDB" id="9904at2157"/>
<keyword evidence="3" id="KW-1185">Reference proteome</keyword>
<comment type="caution">
    <text evidence="2">The sequence shown here is derived from an EMBL/GenBank/DDBJ whole genome shotgun (WGS) entry which is preliminary data.</text>
</comment>
<dbReference type="EMBL" id="REFZ01000003">
    <property type="protein sequence ID" value="RQH01959.1"/>
    <property type="molecule type" value="Genomic_DNA"/>
</dbReference>
<keyword evidence="2" id="KW-0808">Transferase</keyword>
<feature type="transmembrane region" description="Helical" evidence="1">
    <location>
        <begin position="146"/>
        <end position="166"/>
    </location>
</feature>
<dbReference type="InterPro" id="IPR043130">
    <property type="entry name" value="CDP-OH_PTrfase_TM_dom"/>
</dbReference>
<keyword evidence="1" id="KW-0812">Transmembrane</keyword>
<feature type="transmembrane region" description="Helical" evidence="1">
    <location>
        <begin position="203"/>
        <end position="228"/>
    </location>
</feature>
<evidence type="ECO:0000313" key="2">
    <source>
        <dbReference type="EMBL" id="RQH01959.1"/>
    </source>
</evidence>
<feature type="transmembrane region" description="Helical" evidence="1">
    <location>
        <begin position="28"/>
        <end position="48"/>
    </location>
</feature>
<evidence type="ECO:0000313" key="3">
    <source>
        <dbReference type="Proteomes" id="UP000281431"/>
    </source>
</evidence>